<dbReference type="EMBL" id="JAHQIW010007486">
    <property type="protein sequence ID" value="KAJ1374766.1"/>
    <property type="molecule type" value="Genomic_DNA"/>
</dbReference>
<proteinExistence type="predicted"/>
<dbReference type="Proteomes" id="UP001196413">
    <property type="component" value="Unassembled WGS sequence"/>
</dbReference>
<accession>A0AAD5WM50</accession>
<evidence type="ECO:0000313" key="1">
    <source>
        <dbReference type="EMBL" id="KAJ1374766.1"/>
    </source>
</evidence>
<reference evidence="1" key="1">
    <citation type="submission" date="2021-06" db="EMBL/GenBank/DDBJ databases">
        <title>Parelaphostrongylus tenuis whole genome reference sequence.</title>
        <authorList>
            <person name="Garwood T.J."/>
            <person name="Larsen P.A."/>
            <person name="Fountain-Jones N.M."/>
            <person name="Garbe J.R."/>
            <person name="Macchietto M.G."/>
            <person name="Kania S.A."/>
            <person name="Gerhold R.W."/>
            <person name="Richards J.E."/>
            <person name="Wolf T.M."/>
        </authorList>
    </citation>
    <scope>NUCLEOTIDE SEQUENCE</scope>
    <source>
        <strain evidence="1">MNPRO001-30</strain>
        <tissue evidence="1">Meninges</tissue>
    </source>
</reference>
<organism evidence="1 2">
    <name type="scientific">Parelaphostrongylus tenuis</name>
    <name type="common">Meningeal worm</name>
    <dbReference type="NCBI Taxonomy" id="148309"/>
    <lineage>
        <taxon>Eukaryota</taxon>
        <taxon>Metazoa</taxon>
        <taxon>Ecdysozoa</taxon>
        <taxon>Nematoda</taxon>
        <taxon>Chromadorea</taxon>
        <taxon>Rhabditida</taxon>
        <taxon>Rhabditina</taxon>
        <taxon>Rhabditomorpha</taxon>
        <taxon>Strongyloidea</taxon>
        <taxon>Metastrongylidae</taxon>
        <taxon>Parelaphostrongylus</taxon>
    </lineage>
</organism>
<comment type="caution">
    <text evidence="1">The sequence shown here is derived from an EMBL/GenBank/DDBJ whole genome shotgun (WGS) entry which is preliminary data.</text>
</comment>
<keyword evidence="2" id="KW-1185">Reference proteome</keyword>
<gene>
    <name evidence="1" type="ORF">KIN20_037528</name>
</gene>
<name>A0AAD5WM50_PARTN</name>
<evidence type="ECO:0000313" key="2">
    <source>
        <dbReference type="Proteomes" id="UP001196413"/>
    </source>
</evidence>
<protein>
    <submittedName>
        <fullName evidence="1">Uncharacterized protein</fullName>
    </submittedName>
</protein>
<dbReference type="AlphaFoldDB" id="A0AAD5WM50"/>
<sequence length="149" mass="17069">MGITTTRPRDTAITQITIIKKQRILRTYIIQRIFEQLQILHCTTSYNNPSKESQKKTLCIRCRQSASRQNVELVKQSNDAPTIIKSPNVRKELNNGQSTVTHHSKQTEEVQNLVQKQLRFDSTQPTALRYARKAPKVQRIGLQISATSP</sequence>